<keyword evidence="4 8" id="KW-1133">Transmembrane helix</keyword>
<evidence type="ECO:0000256" key="2">
    <source>
        <dbReference type="ARBA" id="ARBA00022475"/>
    </source>
</evidence>
<evidence type="ECO:0000313" key="10">
    <source>
        <dbReference type="Proteomes" id="UP001642540"/>
    </source>
</evidence>
<keyword evidence="2" id="KW-1003">Cell membrane</keyword>
<feature type="transmembrane region" description="Helical" evidence="8">
    <location>
        <begin position="211"/>
        <end position="233"/>
    </location>
</feature>
<name>A0ABP1RQ30_9HEXA</name>
<feature type="transmembrane region" description="Helical" evidence="8">
    <location>
        <begin position="417"/>
        <end position="443"/>
    </location>
</feature>
<keyword evidence="6" id="KW-0675">Receptor</keyword>
<dbReference type="InterPro" id="IPR052192">
    <property type="entry name" value="Insect_Ionotropic_Sensory_Rcpt"/>
</dbReference>
<evidence type="ECO:0000256" key="4">
    <source>
        <dbReference type="ARBA" id="ARBA00022989"/>
    </source>
</evidence>
<keyword evidence="5 8" id="KW-0472">Membrane</keyword>
<evidence type="ECO:0000256" key="6">
    <source>
        <dbReference type="ARBA" id="ARBA00023170"/>
    </source>
</evidence>
<evidence type="ECO:0000256" key="8">
    <source>
        <dbReference type="SAM" id="Phobius"/>
    </source>
</evidence>
<dbReference type="SUPFAM" id="SSF53850">
    <property type="entry name" value="Periplasmic binding protein-like II"/>
    <property type="match status" value="1"/>
</dbReference>
<organism evidence="9 10">
    <name type="scientific">Orchesella dallaii</name>
    <dbReference type="NCBI Taxonomy" id="48710"/>
    <lineage>
        <taxon>Eukaryota</taxon>
        <taxon>Metazoa</taxon>
        <taxon>Ecdysozoa</taxon>
        <taxon>Arthropoda</taxon>
        <taxon>Hexapoda</taxon>
        <taxon>Collembola</taxon>
        <taxon>Entomobryomorpha</taxon>
        <taxon>Entomobryoidea</taxon>
        <taxon>Orchesellidae</taxon>
        <taxon>Orchesellinae</taxon>
        <taxon>Orchesella</taxon>
    </lineage>
</organism>
<keyword evidence="7" id="KW-0325">Glycoprotein</keyword>
<accession>A0ABP1RQ30</accession>
<evidence type="ECO:0000256" key="5">
    <source>
        <dbReference type="ARBA" id="ARBA00023136"/>
    </source>
</evidence>
<evidence type="ECO:0000256" key="1">
    <source>
        <dbReference type="ARBA" id="ARBA00004651"/>
    </source>
</evidence>
<protein>
    <submittedName>
        <fullName evidence="9">Uncharacterized protein</fullName>
    </submittedName>
</protein>
<dbReference type="Proteomes" id="UP001642540">
    <property type="component" value="Unassembled WGS sequence"/>
</dbReference>
<dbReference type="Gene3D" id="1.10.287.70">
    <property type="match status" value="1"/>
</dbReference>
<comment type="caution">
    <text evidence="9">The sequence shown here is derived from an EMBL/GenBank/DDBJ whole genome shotgun (WGS) entry which is preliminary data.</text>
</comment>
<feature type="transmembrane region" description="Helical" evidence="8">
    <location>
        <begin position="160"/>
        <end position="180"/>
    </location>
</feature>
<comment type="subcellular location">
    <subcellularLocation>
        <location evidence="1">Cell membrane</location>
        <topology evidence="1">Multi-pass membrane protein</topology>
    </subcellularLocation>
</comment>
<evidence type="ECO:0000256" key="3">
    <source>
        <dbReference type="ARBA" id="ARBA00022692"/>
    </source>
</evidence>
<reference evidence="9 10" key="1">
    <citation type="submission" date="2024-08" db="EMBL/GenBank/DDBJ databases">
        <authorList>
            <person name="Cucini C."/>
            <person name="Frati F."/>
        </authorList>
    </citation>
    <scope>NUCLEOTIDE SEQUENCE [LARGE SCALE GENOMIC DNA]</scope>
</reference>
<sequence length="444" mass="50981">METSDFLSVPFRIEGMDSHYYENTLDLTGIVLQITTRFNGDYEYDVSVRNISKPNGQVEYELVGGYAVDTLLYLQSLLNFTYQIRPDVQIYEFDYNQLKNESKPHIDLYAASYSLLQRRTYYLDPTFVIGESRIVAFLDHKYETDSNKQSIFLAPFTMDLWFALVLVFVASFATLAILSFYERRVNLGDVVLQFIGVMLQRGWYINFPFNSIKITIVTLAITMIIVGGTYTGILTSFSAIHRFSINSIETLLQSDYKIMLELGYNDNSSAIKAMLEALAHIPAVKIFLEKSKESGFAFKSFEQSIKEVRRSPATYIIDEETGSDEISKQIGGFPCGWGKISVFDLSYPWVMYVRKKAPFKEELNIGILRMHERGMFQVFRKRWISKPSENSCKSRPGKRPIPFQRVRLPQLTDLFKLLLPIMLVVCPVILLLECGDILIFIAAL</sequence>
<evidence type="ECO:0000313" key="9">
    <source>
        <dbReference type="EMBL" id="CAL8132920.1"/>
    </source>
</evidence>
<dbReference type="PANTHER" id="PTHR42643">
    <property type="entry name" value="IONOTROPIC RECEPTOR 20A-RELATED"/>
    <property type="match status" value="1"/>
</dbReference>
<keyword evidence="3 8" id="KW-0812">Transmembrane</keyword>
<dbReference type="PANTHER" id="PTHR42643:SF30">
    <property type="entry name" value="IONOTROPIC RECEPTOR 40A-RELATED"/>
    <property type="match status" value="1"/>
</dbReference>
<evidence type="ECO:0000256" key="7">
    <source>
        <dbReference type="ARBA" id="ARBA00023180"/>
    </source>
</evidence>
<dbReference type="EMBL" id="CAXLJM020000094">
    <property type="protein sequence ID" value="CAL8132920.1"/>
    <property type="molecule type" value="Genomic_DNA"/>
</dbReference>
<keyword evidence="10" id="KW-1185">Reference proteome</keyword>
<proteinExistence type="predicted"/>
<gene>
    <name evidence="9" type="ORF">ODALV1_LOCUS24829</name>
</gene>